<evidence type="ECO:0000259" key="2">
    <source>
        <dbReference type="Pfam" id="PF13360"/>
    </source>
</evidence>
<dbReference type="EMBL" id="CP018477">
    <property type="protein sequence ID" value="ASV72960.1"/>
    <property type="molecule type" value="Genomic_DNA"/>
</dbReference>
<dbReference type="Pfam" id="PF13360">
    <property type="entry name" value="PQQ_2"/>
    <property type="match status" value="3"/>
</dbReference>
<accession>A0A286RAI8</accession>
<evidence type="ECO:0000313" key="3">
    <source>
        <dbReference type="EMBL" id="ASV72960.1"/>
    </source>
</evidence>
<reference evidence="3 4" key="1">
    <citation type="journal article" name="Front. Microbiol.">
        <title>Sugar Metabolism of the First Thermophilic Planctomycete Thermogutta terrifontis: Comparative Genomic and Transcriptomic Approaches.</title>
        <authorList>
            <person name="Elcheninov A.G."/>
            <person name="Menzel P."/>
            <person name="Gudbergsdottir S.R."/>
            <person name="Slesarev A.I."/>
            <person name="Kadnikov V.V."/>
            <person name="Krogh A."/>
            <person name="Bonch-Osmolovskaya E.A."/>
            <person name="Peng X."/>
            <person name="Kublanov I.V."/>
        </authorList>
    </citation>
    <scope>NUCLEOTIDE SEQUENCE [LARGE SCALE GENOMIC DNA]</scope>
    <source>
        <strain evidence="3 4">R1</strain>
    </source>
</reference>
<dbReference type="InterPro" id="IPR011047">
    <property type="entry name" value="Quinoprotein_ADH-like_sf"/>
</dbReference>
<dbReference type="Gene3D" id="2.130.10.10">
    <property type="entry name" value="YVTN repeat-like/Quinoprotein amine dehydrogenase"/>
    <property type="match status" value="2"/>
</dbReference>
<name>A0A286RAI8_9BACT</name>
<dbReference type="OrthoDB" id="244732at2"/>
<dbReference type="PANTHER" id="PTHR34512:SF30">
    <property type="entry name" value="OUTER MEMBRANE PROTEIN ASSEMBLY FACTOR BAMB"/>
    <property type="match status" value="1"/>
</dbReference>
<dbReference type="InterPro" id="IPR015943">
    <property type="entry name" value="WD40/YVTN_repeat-like_dom_sf"/>
</dbReference>
<evidence type="ECO:0000313" key="4">
    <source>
        <dbReference type="Proteomes" id="UP000215086"/>
    </source>
</evidence>
<gene>
    <name evidence="3" type="ORF">THTE_0358</name>
</gene>
<keyword evidence="4" id="KW-1185">Reference proteome</keyword>
<protein>
    <recommendedName>
        <fullName evidence="2">Pyrrolo-quinoline quinone repeat domain-containing protein</fullName>
    </recommendedName>
</protein>
<dbReference type="Proteomes" id="UP000215086">
    <property type="component" value="Chromosome"/>
</dbReference>
<feature type="chain" id="PRO_5012357648" description="Pyrrolo-quinoline quinone repeat domain-containing protein" evidence="1">
    <location>
        <begin position="28"/>
        <end position="434"/>
    </location>
</feature>
<organism evidence="3 4">
    <name type="scientific">Thermogutta terrifontis</name>
    <dbReference type="NCBI Taxonomy" id="1331910"/>
    <lineage>
        <taxon>Bacteria</taxon>
        <taxon>Pseudomonadati</taxon>
        <taxon>Planctomycetota</taxon>
        <taxon>Planctomycetia</taxon>
        <taxon>Pirellulales</taxon>
        <taxon>Thermoguttaceae</taxon>
        <taxon>Thermogutta</taxon>
    </lineage>
</organism>
<dbReference type="KEGG" id="ttf:THTE_0358"/>
<dbReference type="PANTHER" id="PTHR34512">
    <property type="entry name" value="CELL SURFACE PROTEIN"/>
    <property type="match status" value="1"/>
</dbReference>
<feature type="domain" description="Pyrrolo-quinoline quinone repeat" evidence="2">
    <location>
        <begin position="41"/>
        <end position="169"/>
    </location>
</feature>
<feature type="signal peptide" evidence="1">
    <location>
        <begin position="1"/>
        <end position="27"/>
    </location>
</feature>
<feature type="domain" description="Pyrrolo-quinoline quinone repeat" evidence="2">
    <location>
        <begin position="171"/>
        <end position="230"/>
    </location>
</feature>
<feature type="domain" description="Pyrrolo-quinoline quinone repeat" evidence="2">
    <location>
        <begin position="315"/>
        <end position="387"/>
    </location>
</feature>
<keyword evidence="1" id="KW-0732">Signal</keyword>
<dbReference type="AlphaFoldDB" id="A0A286RAI8"/>
<sequence length="434" mass="47185">MRTATSRFYPILVTALLLTGVVCSDHARGGEAASEGVGWTHFRGGEACGVFQGGKEIPAVLSSDKQLAWKSALPGRGPSSPIVVDGHVVVTAASGYRQDELHILSFAADSGKRNWHVRLFATGSTVCNPFGGVAASTPASDGRLIVALFSSNDLVCLDRQGRPRWMRPLGWERPLLRNDVGMASSPLIVGDVVVVQAESLLDAVLFGIDLKTGRTLWEKERNKEAMWSSPVPIRLHSADEKSADGSDKLPPVGVLVQSREDFEVLDPQTGTTIASYGHWCDTISSAAVCGRFVALPAAGIHALEWVPQPPELRLLWISDRLNCGNTSPVVWKGRVYVVKSPNILACADAADGRILRQIRMRGSFWASPVIVGRHLYAVNYEGTVFVFRLNEDGLPERVGEWDLESGVLASPAVDNTGLYFRTNRWLYKFALTLP</sequence>
<dbReference type="InterPro" id="IPR002372">
    <property type="entry name" value="PQQ_rpt_dom"/>
</dbReference>
<dbReference type="SUPFAM" id="SSF50998">
    <property type="entry name" value="Quinoprotein alcohol dehydrogenase-like"/>
    <property type="match status" value="1"/>
</dbReference>
<dbReference type="RefSeq" id="WP_095413726.1">
    <property type="nucleotide sequence ID" value="NZ_CP018477.1"/>
</dbReference>
<proteinExistence type="predicted"/>
<evidence type="ECO:0000256" key="1">
    <source>
        <dbReference type="SAM" id="SignalP"/>
    </source>
</evidence>